<evidence type="ECO:0000313" key="2">
    <source>
        <dbReference type="EMBL" id="NER11598.1"/>
    </source>
</evidence>
<dbReference type="EMBL" id="JAABOP010000005">
    <property type="protein sequence ID" value="NER11598.1"/>
    <property type="molecule type" value="Genomic_DNA"/>
</dbReference>
<keyword evidence="3" id="KW-1185">Reference proteome</keyword>
<dbReference type="Pfam" id="PF01740">
    <property type="entry name" value="STAS"/>
    <property type="match status" value="1"/>
</dbReference>
<evidence type="ECO:0000259" key="1">
    <source>
        <dbReference type="PROSITE" id="PS50801"/>
    </source>
</evidence>
<protein>
    <submittedName>
        <fullName evidence="2">STAS domain-containing protein</fullName>
    </submittedName>
</protein>
<comment type="caution">
    <text evidence="2">The sequence shown here is derived from an EMBL/GenBank/DDBJ whole genome shotgun (WGS) entry which is preliminary data.</text>
</comment>
<proteinExistence type="predicted"/>
<dbReference type="InterPro" id="IPR002645">
    <property type="entry name" value="STAS_dom"/>
</dbReference>
<dbReference type="RefSeq" id="WP_163694051.1">
    <property type="nucleotide sequence ID" value="NZ_FXTW01000003.1"/>
</dbReference>
<name>A0A6P0UIA2_9FLAO</name>
<feature type="domain" description="STAS" evidence="1">
    <location>
        <begin position="1"/>
        <end position="90"/>
    </location>
</feature>
<dbReference type="AlphaFoldDB" id="A0A6P0UIA2"/>
<reference evidence="2 3" key="1">
    <citation type="submission" date="2020-01" db="EMBL/GenBank/DDBJ databases">
        <title>Muriicola jejuensis KCTC 22299.</title>
        <authorList>
            <person name="Wang G."/>
        </authorList>
    </citation>
    <scope>NUCLEOTIDE SEQUENCE [LARGE SCALE GENOMIC DNA]</scope>
    <source>
        <strain evidence="2 3">KCTC 22299</strain>
    </source>
</reference>
<accession>A0A6P0UIA2</accession>
<organism evidence="2 3">
    <name type="scientific">Muriicola jejuensis</name>
    <dbReference type="NCBI Taxonomy" id="504488"/>
    <lineage>
        <taxon>Bacteria</taxon>
        <taxon>Pseudomonadati</taxon>
        <taxon>Bacteroidota</taxon>
        <taxon>Flavobacteriia</taxon>
        <taxon>Flavobacteriales</taxon>
        <taxon>Flavobacteriaceae</taxon>
        <taxon>Muriicola</taxon>
    </lineage>
</organism>
<dbReference type="PROSITE" id="PS50801">
    <property type="entry name" value="STAS"/>
    <property type="match status" value="1"/>
</dbReference>
<sequence>MIEVWGHLNAQNMNSLSSYLEQTKRRSEFLVLSLDHVKSIDPASAKALESAYYNTAASQGVLTIIGQQNDAVHQVMRNTKTSYILSHDRI</sequence>
<dbReference type="Proteomes" id="UP000468443">
    <property type="component" value="Unassembled WGS sequence"/>
</dbReference>
<evidence type="ECO:0000313" key="3">
    <source>
        <dbReference type="Proteomes" id="UP000468443"/>
    </source>
</evidence>
<dbReference type="Gene3D" id="3.30.750.24">
    <property type="entry name" value="STAS domain"/>
    <property type="match status" value="1"/>
</dbReference>
<dbReference type="InterPro" id="IPR036513">
    <property type="entry name" value="STAS_dom_sf"/>
</dbReference>
<gene>
    <name evidence="2" type="ORF">GWK09_13785</name>
</gene>
<dbReference type="SUPFAM" id="SSF52091">
    <property type="entry name" value="SpoIIaa-like"/>
    <property type="match status" value="1"/>
</dbReference>